<reference evidence="8 9" key="1">
    <citation type="journal article" date="2009" name="Science">
        <title>Green evolution and dynamic adaptations revealed by genomes of the marine picoeukaryotes Micromonas.</title>
        <authorList>
            <person name="Worden A.Z."/>
            <person name="Lee J.H."/>
            <person name="Mock T."/>
            <person name="Rouze P."/>
            <person name="Simmons M.P."/>
            <person name="Aerts A.L."/>
            <person name="Allen A.E."/>
            <person name="Cuvelier M.L."/>
            <person name="Derelle E."/>
            <person name="Everett M.V."/>
            <person name="Foulon E."/>
            <person name="Grimwood J."/>
            <person name="Gundlach H."/>
            <person name="Henrissat B."/>
            <person name="Napoli C."/>
            <person name="McDonald S.M."/>
            <person name="Parker M.S."/>
            <person name="Rombauts S."/>
            <person name="Salamov A."/>
            <person name="Von Dassow P."/>
            <person name="Badger J.H."/>
            <person name="Coutinho P.M."/>
            <person name="Demir E."/>
            <person name="Dubchak I."/>
            <person name="Gentemann C."/>
            <person name="Eikrem W."/>
            <person name="Gready J.E."/>
            <person name="John U."/>
            <person name="Lanier W."/>
            <person name="Lindquist E.A."/>
            <person name="Lucas S."/>
            <person name="Mayer K.F."/>
            <person name="Moreau H."/>
            <person name="Not F."/>
            <person name="Otillar R."/>
            <person name="Panaud O."/>
            <person name="Pangilinan J."/>
            <person name="Paulsen I."/>
            <person name="Piegu B."/>
            <person name="Poliakov A."/>
            <person name="Robbens S."/>
            <person name="Schmutz J."/>
            <person name="Toulza E."/>
            <person name="Wyss T."/>
            <person name="Zelensky A."/>
            <person name="Zhou K."/>
            <person name="Armbrust E.V."/>
            <person name="Bhattacharya D."/>
            <person name="Goodenough U.W."/>
            <person name="Van de Peer Y."/>
            <person name="Grigoriev I.V."/>
        </authorList>
    </citation>
    <scope>NUCLEOTIDE SEQUENCE [LARGE SCALE GENOMIC DNA]</scope>
    <source>
        <strain evidence="8 9">CCMP1545</strain>
    </source>
</reference>
<dbReference type="GO" id="GO:0016567">
    <property type="term" value="P:protein ubiquitination"/>
    <property type="evidence" value="ECO:0007669"/>
    <property type="project" value="TreeGrafter"/>
</dbReference>
<dbReference type="Proteomes" id="UP000001876">
    <property type="component" value="Unassembled WGS sequence"/>
</dbReference>
<evidence type="ECO:0000259" key="6">
    <source>
        <dbReference type="PROSITE" id="PS50089"/>
    </source>
</evidence>
<feature type="region of interest" description="Disordered" evidence="5">
    <location>
        <begin position="602"/>
        <end position="648"/>
    </location>
</feature>
<evidence type="ECO:0000256" key="3">
    <source>
        <dbReference type="ARBA" id="ARBA00022833"/>
    </source>
</evidence>
<feature type="compositionally biased region" description="Gly residues" evidence="5">
    <location>
        <begin position="605"/>
        <end position="620"/>
    </location>
</feature>
<evidence type="ECO:0000313" key="8">
    <source>
        <dbReference type="EMBL" id="EEH60061.1"/>
    </source>
</evidence>
<feature type="domain" description="UBP-type" evidence="7">
    <location>
        <begin position="265"/>
        <end position="357"/>
    </location>
</feature>
<gene>
    <name evidence="8" type="ORF">MICPUCDRAFT_49881</name>
</gene>
<dbReference type="GO" id="GO:0008270">
    <property type="term" value="F:zinc ion binding"/>
    <property type="evidence" value="ECO:0007669"/>
    <property type="project" value="UniProtKB-KW"/>
</dbReference>
<dbReference type="AlphaFoldDB" id="C1MGN7"/>
<accession>C1MGN7</accession>
<proteinExistence type="predicted"/>
<evidence type="ECO:0000259" key="7">
    <source>
        <dbReference type="PROSITE" id="PS50271"/>
    </source>
</evidence>
<keyword evidence="3" id="KW-0862">Zinc</keyword>
<evidence type="ECO:0000256" key="2">
    <source>
        <dbReference type="ARBA" id="ARBA00022771"/>
    </source>
</evidence>
<feature type="region of interest" description="Disordered" evidence="5">
    <location>
        <begin position="349"/>
        <end position="432"/>
    </location>
</feature>
<dbReference type="InterPro" id="IPR001841">
    <property type="entry name" value="Znf_RING"/>
</dbReference>
<dbReference type="SUPFAM" id="SSF57850">
    <property type="entry name" value="RING/U-box"/>
    <property type="match status" value="1"/>
</dbReference>
<dbReference type="PANTHER" id="PTHR24007:SF7">
    <property type="entry name" value="BRCA1-ASSOCIATED PROTEIN"/>
    <property type="match status" value="1"/>
</dbReference>
<evidence type="ECO:0000256" key="1">
    <source>
        <dbReference type="ARBA" id="ARBA00022723"/>
    </source>
</evidence>
<protein>
    <submittedName>
        <fullName evidence="8">Peptidase</fullName>
    </submittedName>
</protein>
<name>C1MGN7_MICPC</name>
<dbReference type="Pfam" id="PF07576">
    <property type="entry name" value="BRAP2"/>
    <property type="match status" value="2"/>
</dbReference>
<dbReference type="OMA" id="WADASCP"/>
<dbReference type="InterPro" id="IPR001607">
    <property type="entry name" value="Znf_UBP"/>
</dbReference>
<dbReference type="InterPro" id="IPR047243">
    <property type="entry name" value="RING-H2_BRAP2"/>
</dbReference>
<dbReference type="SMART" id="SM00184">
    <property type="entry name" value="RING"/>
    <property type="match status" value="1"/>
</dbReference>
<dbReference type="KEGG" id="mpp:MICPUCDRAFT_49881"/>
<keyword evidence="2 4" id="KW-0863">Zinc-finger</keyword>
<dbReference type="GeneID" id="9680609"/>
<dbReference type="STRING" id="564608.C1MGN7"/>
<dbReference type="PANTHER" id="PTHR24007">
    <property type="entry name" value="BRCA1-ASSOCIATED PROTEIN"/>
    <property type="match status" value="1"/>
</dbReference>
<dbReference type="RefSeq" id="XP_003054809.1">
    <property type="nucleotide sequence ID" value="XM_003054763.1"/>
</dbReference>
<feature type="domain" description="RING-type" evidence="6">
    <location>
        <begin position="228"/>
        <end position="268"/>
    </location>
</feature>
<evidence type="ECO:0000256" key="4">
    <source>
        <dbReference type="PROSITE-ProRule" id="PRU00502"/>
    </source>
</evidence>
<feature type="compositionally biased region" description="Low complexity" evidence="5">
    <location>
        <begin position="66"/>
        <end position="81"/>
    </location>
</feature>
<dbReference type="Pfam" id="PF02148">
    <property type="entry name" value="zf-UBP"/>
    <property type="match status" value="1"/>
</dbReference>
<dbReference type="GO" id="GO:0007265">
    <property type="term" value="P:Ras protein signal transduction"/>
    <property type="evidence" value="ECO:0007669"/>
    <property type="project" value="TreeGrafter"/>
</dbReference>
<dbReference type="GO" id="GO:0005737">
    <property type="term" value="C:cytoplasm"/>
    <property type="evidence" value="ECO:0007669"/>
    <property type="project" value="TreeGrafter"/>
</dbReference>
<dbReference type="InterPro" id="IPR011422">
    <property type="entry name" value="BRAP2/ETP1_RRM"/>
</dbReference>
<dbReference type="SMART" id="SM00290">
    <property type="entry name" value="ZnF_UBP"/>
    <property type="match status" value="1"/>
</dbReference>
<dbReference type="GO" id="GO:0061630">
    <property type="term" value="F:ubiquitin protein ligase activity"/>
    <property type="evidence" value="ECO:0007669"/>
    <property type="project" value="TreeGrafter"/>
</dbReference>
<dbReference type="eggNOG" id="KOG0804">
    <property type="taxonomic scope" value="Eukaryota"/>
</dbReference>
<keyword evidence="1" id="KW-0479">Metal-binding</keyword>
<evidence type="ECO:0000313" key="9">
    <source>
        <dbReference type="Proteomes" id="UP000001876"/>
    </source>
</evidence>
<feature type="compositionally biased region" description="Basic and acidic residues" evidence="5">
    <location>
        <begin position="24"/>
        <end position="36"/>
    </location>
</feature>
<organism evidence="9">
    <name type="scientific">Micromonas pusilla (strain CCMP1545)</name>
    <name type="common">Picoplanktonic green alga</name>
    <dbReference type="NCBI Taxonomy" id="564608"/>
    <lineage>
        <taxon>Eukaryota</taxon>
        <taxon>Viridiplantae</taxon>
        <taxon>Chlorophyta</taxon>
        <taxon>Mamiellophyceae</taxon>
        <taxon>Mamiellales</taxon>
        <taxon>Mamiellaceae</taxon>
        <taxon>Micromonas</taxon>
    </lineage>
</organism>
<dbReference type="PROSITE" id="PS50271">
    <property type="entry name" value="ZF_UBP"/>
    <property type="match status" value="1"/>
</dbReference>
<dbReference type="Gene3D" id="3.30.40.10">
    <property type="entry name" value="Zinc/RING finger domain, C3HC4 (zinc finger)"/>
    <property type="match status" value="2"/>
</dbReference>
<dbReference type="CDD" id="cd16457">
    <property type="entry name" value="RING-H2_BRAP2"/>
    <property type="match status" value="1"/>
</dbReference>
<dbReference type="InterPro" id="IPR013083">
    <property type="entry name" value="Znf_RING/FYVE/PHD"/>
</dbReference>
<feature type="compositionally biased region" description="Acidic residues" evidence="5">
    <location>
        <begin position="398"/>
        <end position="408"/>
    </location>
</feature>
<evidence type="ECO:0000256" key="5">
    <source>
        <dbReference type="SAM" id="MobiDB-lite"/>
    </source>
</evidence>
<feature type="region of interest" description="Disordered" evidence="5">
    <location>
        <begin position="18"/>
        <end position="82"/>
    </location>
</feature>
<keyword evidence="9" id="KW-1185">Reference proteome</keyword>
<feature type="compositionally biased region" description="Gly residues" evidence="5">
    <location>
        <begin position="369"/>
        <end position="382"/>
    </location>
</feature>
<dbReference type="EMBL" id="GG663735">
    <property type="protein sequence ID" value="EEH60061.1"/>
    <property type="molecule type" value="Genomic_DNA"/>
</dbReference>
<feature type="region of interest" description="Disordered" evidence="5">
    <location>
        <begin position="128"/>
        <end position="155"/>
    </location>
</feature>
<dbReference type="PROSITE" id="PS50089">
    <property type="entry name" value="ZF_RING_2"/>
    <property type="match status" value="1"/>
</dbReference>
<dbReference type="OrthoDB" id="273556at2759"/>
<dbReference type="Pfam" id="PF13639">
    <property type="entry name" value="zf-RING_2"/>
    <property type="match status" value="1"/>
</dbReference>
<sequence length="648" mass="68869">MAALFTLRVTLPDGVERAASTLAPRDDEIPGEKKTDDDDETTMAFTAGNPRAERISGRMRLFRDTSSASSSSSSSSASSSALPEGRNEMACVLAVPATLSISDFCQFIAALVNEVVEMRVVVAADARQDGTSTDAREEGEEANAQTKASRESSSSAPSAAAAAAASYAVVLRFASQDAADAFYVNYDNRKFSSLVDGTCRVLFVKTIELVQTNAKARAPSDSTELPSCPVCLDRLDQDVSGVVTTVCSHAFHATCLSHWRDASCPVCRYTANPAEAPTCQHPGCGSTENLWACLVCGYVGCGRYGNAHAVDHWKKTEHCYSLELGTQRVWDYVRDGFVHRLIQSKTGLVELSPGGRGGGRARGARGSVVAGGGAGVAPGGEGEIVPGSPARRRGDFSRDDDDDGDDFDASASASCRPHRPRPSSLLDDGLDEYDADYPLDEGLEEALVSSKLDAIHSEYNQLLTSQLDGQRRYFEDIIAAEKAEKDGLHDAAAKATAQASIIAGAVKDARDAREKTKELNQKIDAHLGTISALRKECGVLQSLNETLLANHGELKTRLTDAEDAAKARERVDAEKIRDLEEQVRDLMVFLDARGKISANEITATGGAGAGGDTIEGGSVLGVGDAPPPPSRDAAHARLQSKLASRRKR</sequence>